<dbReference type="Proteomes" id="UP001428341">
    <property type="component" value="Unassembled WGS sequence"/>
</dbReference>
<evidence type="ECO:0000313" key="2">
    <source>
        <dbReference type="EMBL" id="KAK9209523.1"/>
    </source>
</evidence>
<dbReference type="InterPro" id="IPR008949">
    <property type="entry name" value="Isoprenoid_synthase_dom_sf"/>
</dbReference>
<feature type="region of interest" description="Disordered" evidence="1">
    <location>
        <begin position="1"/>
        <end position="22"/>
    </location>
</feature>
<reference evidence="2 3" key="1">
    <citation type="submission" date="2024-05" db="EMBL/GenBank/DDBJ databases">
        <title>Haplotype-resolved chromosome-level genome assembly of Huyou (Citrus changshanensis).</title>
        <authorList>
            <person name="Miao C."/>
            <person name="Chen W."/>
            <person name="Wu Y."/>
            <person name="Wang L."/>
            <person name="Zhao S."/>
            <person name="Grierson D."/>
            <person name="Xu C."/>
            <person name="Chen K."/>
        </authorList>
    </citation>
    <scope>NUCLEOTIDE SEQUENCE [LARGE SCALE GENOMIC DNA]</scope>
    <source>
        <strain evidence="2">01-14</strain>
        <tissue evidence="2">Leaf</tissue>
    </source>
</reference>
<feature type="compositionally biased region" description="Basic and acidic residues" evidence="1">
    <location>
        <begin position="7"/>
        <end position="22"/>
    </location>
</feature>
<dbReference type="EMBL" id="JBCGBO010000004">
    <property type="protein sequence ID" value="KAK9209523.1"/>
    <property type="molecule type" value="Genomic_DNA"/>
</dbReference>
<dbReference type="Gene3D" id="1.10.600.10">
    <property type="entry name" value="Farnesyl Diphosphate Synthase"/>
    <property type="match status" value="1"/>
</dbReference>
<dbReference type="SUPFAM" id="SSF48576">
    <property type="entry name" value="Terpenoid synthases"/>
    <property type="match status" value="1"/>
</dbReference>
<gene>
    <name evidence="2" type="ORF">WN944_001890</name>
</gene>
<sequence>MGKGKGKKETYLEQAREDEDAKCHGTKRENKLCLGTIHTPRVRIFKEKLDPLKTRTKSVRWEPRNPRDGKYGNLDLNHDWVKTTKLTKLKCRDNAYHQERITEILLTPSVEFGWTPTGKNQEAAIKALSLKIANSGKDINEELLQPMTVPFPMLQRILYFTRSGYFIYDDGHDCFTHSSTMKHQAALLPRDPLKL</sequence>
<keyword evidence="3" id="KW-1185">Reference proteome</keyword>
<name>A0AAP0MI43_9ROSI</name>
<proteinExistence type="predicted"/>
<comment type="caution">
    <text evidence="2">The sequence shown here is derived from an EMBL/GenBank/DDBJ whole genome shotgun (WGS) entry which is preliminary data.</text>
</comment>
<evidence type="ECO:0000256" key="1">
    <source>
        <dbReference type="SAM" id="MobiDB-lite"/>
    </source>
</evidence>
<protein>
    <submittedName>
        <fullName evidence="2">Uncharacterized protein</fullName>
    </submittedName>
</protein>
<evidence type="ECO:0000313" key="3">
    <source>
        <dbReference type="Proteomes" id="UP001428341"/>
    </source>
</evidence>
<accession>A0AAP0MI43</accession>
<dbReference type="AlphaFoldDB" id="A0AAP0MI43"/>
<organism evidence="2 3">
    <name type="scientific">Citrus x changshan-huyou</name>
    <dbReference type="NCBI Taxonomy" id="2935761"/>
    <lineage>
        <taxon>Eukaryota</taxon>
        <taxon>Viridiplantae</taxon>
        <taxon>Streptophyta</taxon>
        <taxon>Embryophyta</taxon>
        <taxon>Tracheophyta</taxon>
        <taxon>Spermatophyta</taxon>
        <taxon>Magnoliopsida</taxon>
        <taxon>eudicotyledons</taxon>
        <taxon>Gunneridae</taxon>
        <taxon>Pentapetalae</taxon>
        <taxon>rosids</taxon>
        <taxon>malvids</taxon>
        <taxon>Sapindales</taxon>
        <taxon>Rutaceae</taxon>
        <taxon>Aurantioideae</taxon>
        <taxon>Citrus</taxon>
    </lineage>
</organism>